<dbReference type="GO" id="GO:0033389">
    <property type="term" value="P:putrescine biosynthetic process from arginine, via agmatine"/>
    <property type="evidence" value="ECO:0007669"/>
    <property type="project" value="TreeGrafter"/>
</dbReference>
<evidence type="ECO:0000313" key="4">
    <source>
        <dbReference type="EMBL" id="PZE18321.1"/>
    </source>
</evidence>
<reference evidence="4 5" key="1">
    <citation type="submission" date="2018-06" db="EMBL/GenBank/DDBJ databases">
        <title>The draft genome sequence of Crocinitomix sp. SM1701.</title>
        <authorList>
            <person name="Zhang X."/>
        </authorList>
    </citation>
    <scope>NUCLEOTIDE SEQUENCE [LARGE SCALE GENOMIC DNA]</scope>
    <source>
        <strain evidence="4 5">SM1701</strain>
    </source>
</reference>
<comment type="caution">
    <text evidence="4">The sequence shown here is derived from an EMBL/GenBank/DDBJ whole genome shotgun (WGS) entry which is preliminary data.</text>
</comment>
<dbReference type="OrthoDB" id="931936at2"/>
<evidence type="ECO:0000313" key="5">
    <source>
        <dbReference type="Proteomes" id="UP000249248"/>
    </source>
</evidence>
<evidence type="ECO:0000256" key="2">
    <source>
        <dbReference type="ARBA" id="ARBA00022801"/>
    </source>
</evidence>
<sequence length="384" mass="44289">MKDISIYFDPINYTEPAYNTDLGSHIKTEKEHAFQLKKNSIALIFVGEYRGSDQNADTLSIASVVDKLTGLQWGDWKKEVYLLGQIKPGASVGDTYVALKEVVFELVKKDIFPFIIGGSQDLTYPIYQAYEKLEQTVNLLSIDSHFDLGDPNEAIKANGWLNKIILHQPNYLFNYANIGYQSYYVNAEEIDLFNQLYFDANRLGDYYTDSTLVEPLARNSDIISFDMNSIRSSDYSGNTEKSPHGFYGEDACRIMRYAGISDKLTSAGVFNLNTETGDGELSANLLAQMIWYFIEGFNQRKGDYPVCTKKNYIRYHVNIDDFKDEILFYKSDKSGRWWIEVPYPNTDRSKFHRHLLVPCTYQVYVDATKNEMPSLWWKTYQKLL</sequence>
<dbReference type="AlphaFoldDB" id="A0A2W1N5B6"/>
<dbReference type="PROSITE" id="PS51409">
    <property type="entry name" value="ARGINASE_2"/>
    <property type="match status" value="1"/>
</dbReference>
<keyword evidence="1" id="KW-0479">Metal-binding</keyword>
<dbReference type="RefSeq" id="WP_111061222.1">
    <property type="nucleotide sequence ID" value="NZ_JBHUCU010000007.1"/>
</dbReference>
<dbReference type="GO" id="GO:0046872">
    <property type="term" value="F:metal ion binding"/>
    <property type="evidence" value="ECO:0007669"/>
    <property type="project" value="UniProtKB-KW"/>
</dbReference>
<name>A0A2W1N5B6_9FLAO</name>
<dbReference type="Gene3D" id="3.40.800.10">
    <property type="entry name" value="Ureohydrolase domain"/>
    <property type="match status" value="1"/>
</dbReference>
<evidence type="ECO:0000256" key="3">
    <source>
        <dbReference type="PROSITE-ProRule" id="PRU00742"/>
    </source>
</evidence>
<dbReference type="EMBL" id="QKSB01000001">
    <property type="protein sequence ID" value="PZE18321.1"/>
    <property type="molecule type" value="Genomic_DNA"/>
</dbReference>
<proteinExistence type="inferred from homology"/>
<gene>
    <name evidence="4" type="ORF">DNU06_00355</name>
</gene>
<dbReference type="Proteomes" id="UP000249248">
    <property type="component" value="Unassembled WGS sequence"/>
</dbReference>
<keyword evidence="5" id="KW-1185">Reference proteome</keyword>
<protein>
    <submittedName>
        <fullName evidence="4">Arginase</fullName>
    </submittedName>
</protein>
<keyword evidence="2" id="KW-0378">Hydrolase</keyword>
<dbReference type="GO" id="GO:0008783">
    <property type="term" value="F:agmatinase activity"/>
    <property type="evidence" value="ECO:0007669"/>
    <property type="project" value="TreeGrafter"/>
</dbReference>
<dbReference type="InterPro" id="IPR006035">
    <property type="entry name" value="Ureohydrolase"/>
</dbReference>
<dbReference type="PANTHER" id="PTHR11358:SF26">
    <property type="entry name" value="GUANIDINO ACID HYDROLASE, MITOCHONDRIAL"/>
    <property type="match status" value="1"/>
</dbReference>
<dbReference type="InterPro" id="IPR023696">
    <property type="entry name" value="Ureohydrolase_dom_sf"/>
</dbReference>
<organism evidence="4 5">
    <name type="scientific">Putridiphycobacter roseus</name>
    <dbReference type="NCBI Taxonomy" id="2219161"/>
    <lineage>
        <taxon>Bacteria</taxon>
        <taxon>Pseudomonadati</taxon>
        <taxon>Bacteroidota</taxon>
        <taxon>Flavobacteriia</taxon>
        <taxon>Flavobacteriales</taxon>
        <taxon>Crocinitomicaceae</taxon>
        <taxon>Putridiphycobacter</taxon>
    </lineage>
</organism>
<comment type="similarity">
    <text evidence="3">Belongs to the arginase family.</text>
</comment>
<evidence type="ECO:0000256" key="1">
    <source>
        <dbReference type="ARBA" id="ARBA00022723"/>
    </source>
</evidence>
<dbReference type="CDD" id="cd09988">
    <property type="entry name" value="Formimidoylglutamase"/>
    <property type="match status" value="1"/>
</dbReference>
<accession>A0A2W1N5B6</accession>
<dbReference type="SUPFAM" id="SSF52768">
    <property type="entry name" value="Arginase/deacetylase"/>
    <property type="match status" value="1"/>
</dbReference>
<dbReference type="PANTHER" id="PTHR11358">
    <property type="entry name" value="ARGINASE/AGMATINASE"/>
    <property type="match status" value="1"/>
</dbReference>
<dbReference type="Pfam" id="PF00491">
    <property type="entry name" value="Arginase"/>
    <property type="match status" value="1"/>
</dbReference>